<comment type="caution">
    <text evidence="1">The sequence shown here is derived from an EMBL/GenBank/DDBJ whole genome shotgun (WGS) entry which is preliminary data.</text>
</comment>
<organism evidence="1 2">
    <name type="scientific">Candidatus Niyogibacteria bacterium RIFCSPLOWO2_01_FULL_45_48</name>
    <dbReference type="NCBI Taxonomy" id="1801724"/>
    <lineage>
        <taxon>Bacteria</taxon>
        <taxon>Candidatus Niyogiibacteriota</taxon>
    </lineage>
</organism>
<reference evidence="1 2" key="1">
    <citation type="journal article" date="2016" name="Nat. Commun.">
        <title>Thousands of microbial genomes shed light on interconnected biogeochemical processes in an aquifer system.</title>
        <authorList>
            <person name="Anantharaman K."/>
            <person name="Brown C.T."/>
            <person name="Hug L.A."/>
            <person name="Sharon I."/>
            <person name="Castelle C.J."/>
            <person name="Probst A.J."/>
            <person name="Thomas B.C."/>
            <person name="Singh A."/>
            <person name="Wilkins M.J."/>
            <person name="Karaoz U."/>
            <person name="Brodie E.L."/>
            <person name="Williams K.H."/>
            <person name="Hubbard S.S."/>
            <person name="Banfield J.F."/>
        </authorList>
    </citation>
    <scope>NUCLEOTIDE SEQUENCE [LARGE SCALE GENOMIC DNA]</scope>
</reference>
<protein>
    <recommendedName>
        <fullName evidence="3">HTH psq-type domain-containing protein</fullName>
    </recommendedName>
</protein>
<name>A0A1G2F1C3_9BACT</name>
<evidence type="ECO:0000313" key="2">
    <source>
        <dbReference type="Proteomes" id="UP000177486"/>
    </source>
</evidence>
<dbReference type="Proteomes" id="UP000177486">
    <property type="component" value="Unassembled WGS sequence"/>
</dbReference>
<gene>
    <name evidence="1" type="ORF">A2931_03270</name>
</gene>
<evidence type="ECO:0008006" key="3">
    <source>
        <dbReference type="Google" id="ProtNLM"/>
    </source>
</evidence>
<dbReference type="AlphaFoldDB" id="A0A1G2F1C3"/>
<dbReference type="EMBL" id="MHMQ01000003">
    <property type="protein sequence ID" value="OGZ31361.1"/>
    <property type="molecule type" value="Genomic_DNA"/>
</dbReference>
<proteinExistence type="predicted"/>
<evidence type="ECO:0000313" key="1">
    <source>
        <dbReference type="EMBL" id="OGZ31361.1"/>
    </source>
</evidence>
<sequence length="231" mass="26962">MRKDRQKALRLRLGGKSYTQIRDMFGVPKSTLSGWFSELELSKEAKEKILKRSRAKSLEGLLKRNINQTKLALERRDKIRGEAKNEFRSINKRDLFIAGVSLYWAEGYKRPVVRDGRERTHHVVSLTNSDPHIIKIFIRFLKDICLIPQERLAANLRIFKHQNPETLLNFWSEVTKIPRGRFDKIYIGISKSSLSKKPYNSLPHGTIQIRVGDTKLFHKIMGWIDGMKKFS</sequence>
<accession>A0A1G2F1C3</accession>